<dbReference type="EMBL" id="JAYMGO010000022">
    <property type="protein sequence ID" value="KAL1250679.1"/>
    <property type="molecule type" value="Genomic_DNA"/>
</dbReference>
<reference evidence="1 2" key="1">
    <citation type="submission" date="2023-09" db="EMBL/GenBank/DDBJ databases">
        <authorList>
            <person name="Wang M."/>
        </authorList>
    </citation>
    <scope>NUCLEOTIDE SEQUENCE [LARGE SCALE GENOMIC DNA]</scope>
    <source>
        <strain evidence="1">GT-2023</strain>
        <tissue evidence="1">Liver</tissue>
    </source>
</reference>
<proteinExistence type="predicted"/>
<name>A0ABR3LG54_9TELE</name>
<gene>
    <name evidence="1" type="ORF">QQF64_018475</name>
</gene>
<keyword evidence="2" id="KW-1185">Reference proteome</keyword>
<protein>
    <submittedName>
        <fullName evidence="1">Uncharacterized protein</fullName>
    </submittedName>
</protein>
<sequence length="95" mass="11087">MEREGDSSGCGDLSGKRCHCFKLHRQKRLRAHPIQNTKSSEEVQNISRLASANKKQSDREILHSQTWKKTKCLRNLLWRSMRQEMKMDVGVTFAK</sequence>
<evidence type="ECO:0000313" key="2">
    <source>
        <dbReference type="Proteomes" id="UP001558613"/>
    </source>
</evidence>
<comment type="caution">
    <text evidence="1">The sequence shown here is derived from an EMBL/GenBank/DDBJ whole genome shotgun (WGS) entry which is preliminary data.</text>
</comment>
<dbReference type="Proteomes" id="UP001558613">
    <property type="component" value="Unassembled WGS sequence"/>
</dbReference>
<accession>A0ABR3LG54</accession>
<evidence type="ECO:0000313" key="1">
    <source>
        <dbReference type="EMBL" id="KAL1250679.1"/>
    </source>
</evidence>
<organism evidence="1 2">
    <name type="scientific">Cirrhinus molitorella</name>
    <name type="common">mud carp</name>
    <dbReference type="NCBI Taxonomy" id="172907"/>
    <lineage>
        <taxon>Eukaryota</taxon>
        <taxon>Metazoa</taxon>
        <taxon>Chordata</taxon>
        <taxon>Craniata</taxon>
        <taxon>Vertebrata</taxon>
        <taxon>Euteleostomi</taxon>
        <taxon>Actinopterygii</taxon>
        <taxon>Neopterygii</taxon>
        <taxon>Teleostei</taxon>
        <taxon>Ostariophysi</taxon>
        <taxon>Cypriniformes</taxon>
        <taxon>Cyprinidae</taxon>
        <taxon>Labeoninae</taxon>
        <taxon>Labeonini</taxon>
        <taxon>Cirrhinus</taxon>
    </lineage>
</organism>